<feature type="chain" id="PRO_5029542446" evidence="1">
    <location>
        <begin position="23"/>
        <end position="104"/>
    </location>
</feature>
<proteinExistence type="predicted"/>
<evidence type="ECO:0000313" key="3">
    <source>
        <dbReference type="Proteomes" id="UP000510621"/>
    </source>
</evidence>
<keyword evidence="1" id="KW-0732">Signal</keyword>
<name>A0A7L6AMY5_9GAMM</name>
<dbReference type="EMBL" id="CP059265">
    <property type="protein sequence ID" value="QLQ30420.1"/>
    <property type="molecule type" value="Genomic_DNA"/>
</dbReference>
<dbReference type="AlphaFoldDB" id="A0A7L6AMY5"/>
<feature type="signal peptide" evidence="1">
    <location>
        <begin position="1"/>
        <end position="22"/>
    </location>
</feature>
<dbReference type="KEGG" id="this:HZT40_00975"/>
<accession>A0A7L6AMY5</accession>
<keyword evidence="3" id="KW-1185">Reference proteome</keyword>
<gene>
    <name evidence="2" type="ORF">HZT40_00975</name>
</gene>
<evidence type="ECO:0000313" key="2">
    <source>
        <dbReference type="EMBL" id="QLQ30420.1"/>
    </source>
</evidence>
<organism evidence="2 3">
    <name type="scientific">Candidatus Thiothrix singaporensis</name>
    <dbReference type="NCBI Taxonomy" id="2799669"/>
    <lineage>
        <taxon>Bacteria</taxon>
        <taxon>Pseudomonadati</taxon>
        <taxon>Pseudomonadota</taxon>
        <taxon>Gammaproteobacteria</taxon>
        <taxon>Thiotrichales</taxon>
        <taxon>Thiotrichaceae</taxon>
        <taxon>Thiothrix</taxon>
    </lineage>
</organism>
<sequence>MKTSRLFFTVLLLLSAAQPALADVSLQVKVLLEGAYNATSGLMRDDLRSKGLLPVTQPYAMSPFNYAGSETAAVGVLAVAGTDAVVDWVLLELRSADSAASVVA</sequence>
<dbReference type="Proteomes" id="UP000510621">
    <property type="component" value="Chromosome"/>
</dbReference>
<protein>
    <submittedName>
        <fullName evidence="2">Uncharacterized protein</fullName>
    </submittedName>
</protein>
<evidence type="ECO:0000256" key="1">
    <source>
        <dbReference type="SAM" id="SignalP"/>
    </source>
</evidence>
<reference evidence="2" key="1">
    <citation type="submission" date="2020-06" db="EMBL/GenBank/DDBJ databases">
        <title>Analysis procedures for assessing recovery of high quality, complete, closed genomes from Nanopore long read metagenome sequencing.</title>
        <authorList>
            <person name="Bessarab I."/>
            <person name="Arumugam K."/>
            <person name="Haryono M."/>
            <person name="Liu X."/>
            <person name="Roy S."/>
            <person name="Zuniga-Montanez R.E."/>
            <person name="Qiu G."/>
            <person name="Drautz-Moses D.I."/>
            <person name="Law Y.Y."/>
            <person name="Wuertz S."/>
            <person name="Lauro F.M."/>
            <person name="Huson D.H."/>
            <person name="Williams R.B."/>
        </authorList>
    </citation>
    <scope>NUCLEOTIDE SEQUENCE [LARGE SCALE GENOMIC DNA]</scope>
    <source>
        <strain evidence="2">SSD2</strain>
    </source>
</reference>